<comment type="caution">
    <text evidence="2">The sequence shown here is derived from an EMBL/GenBank/DDBJ whole genome shotgun (WGS) entry which is preliminary data.</text>
</comment>
<feature type="chain" id="PRO_5032415670" evidence="1">
    <location>
        <begin position="19"/>
        <end position="243"/>
    </location>
</feature>
<gene>
    <name evidence="2" type="ORF">GGR21_001115</name>
</gene>
<evidence type="ECO:0000313" key="3">
    <source>
        <dbReference type="Proteomes" id="UP000555103"/>
    </source>
</evidence>
<protein>
    <submittedName>
        <fullName evidence="2">Uncharacterized protein</fullName>
    </submittedName>
</protein>
<feature type="signal peptide" evidence="1">
    <location>
        <begin position="1"/>
        <end position="18"/>
    </location>
</feature>
<keyword evidence="3" id="KW-1185">Reference proteome</keyword>
<dbReference type="AlphaFoldDB" id="A0A840CIR9"/>
<dbReference type="EMBL" id="JACIEP010000003">
    <property type="protein sequence ID" value="MBB4035226.1"/>
    <property type="molecule type" value="Genomic_DNA"/>
</dbReference>
<organism evidence="2 3">
    <name type="scientific">Dysgonomonas hofstadii</name>
    <dbReference type="NCBI Taxonomy" id="637886"/>
    <lineage>
        <taxon>Bacteria</taxon>
        <taxon>Pseudomonadati</taxon>
        <taxon>Bacteroidota</taxon>
        <taxon>Bacteroidia</taxon>
        <taxon>Bacteroidales</taxon>
        <taxon>Dysgonomonadaceae</taxon>
        <taxon>Dysgonomonas</taxon>
    </lineage>
</organism>
<reference evidence="2 3" key="1">
    <citation type="submission" date="2020-08" db="EMBL/GenBank/DDBJ databases">
        <title>Genomic Encyclopedia of Type Strains, Phase IV (KMG-IV): sequencing the most valuable type-strain genomes for metagenomic binning, comparative biology and taxonomic classification.</title>
        <authorList>
            <person name="Goeker M."/>
        </authorList>
    </citation>
    <scope>NUCLEOTIDE SEQUENCE [LARGE SCALE GENOMIC DNA]</scope>
    <source>
        <strain evidence="2 3">DSM 104969</strain>
    </source>
</reference>
<evidence type="ECO:0000313" key="2">
    <source>
        <dbReference type="EMBL" id="MBB4035226.1"/>
    </source>
</evidence>
<dbReference type="RefSeq" id="WP_183306165.1">
    <property type="nucleotide sequence ID" value="NZ_JACIEP010000003.1"/>
</dbReference>
<evidence type="ECO:0000256" key="1">
    <source>
        <dbReference type="SAM" id="SignalP"/>
    </source>
</evidence>
<proteinExistence type="predicted"/>
<dbReference type="Proteomes" id="UP000555103">
    <property type="component" value="Unassembled WGS sequence"/>
</dbReference>
<keyword evidence="1" id="KW-0732">Signal</keyword>
<sequence>MKKSLLFVIFILSLPVNAQDNCNPKAWTDEIILTEESKPLPLTALKNYNFSNILMDNSTCYLGYIGDDYQRFYIYFTEIEKISATEYSVKGESRVKDNECNFTGIIKISALRKLDQLYYGVDDEMKGQVKEQGYIIADFSLQEDKSQSASGEFKGRMVSYWYKDNSNDLLYDDLMADADGYCNNQYLGTWKSYRTGKSKKCAWGQYRIPCSGDLDIGVAEFSVNPDYEDKGWKTINEFDYCNE</sequence>
<name>A0A840CIR9_9BACT</name>
<accession>A0A840CIR9</accession>